<sequence length="55" mass="6619">MDGLRLSWFLGVLAVEFWAAAWLMAFAPELLAWWQRRRERRRLMRARQSGARAAW</sequence>
<comment type="caution">
    <text evidence="2">The sequence shown here is derived from an EMBL/GenBank/DDBJ whole genome shotgun (WGS) entry which is preliminary data.</text>
</comment>
<feature type="transmembrane region" description="Helical" evidence="1">
    <location>
        <begin position="6"/>
        <end position="34"/>
    </location>
</feature>
<protein>
    <submittedName>
        <fullName evidence="2">Uncharacterized protein</fullName>
    </submittedName>
</protein>
<evidence type="ECO:0000313" key="2">
    <source>
        <dbReference type="EMBL" id="MCW3473964.1"/>
    </source>
</evidence>
<gene>
    <name evidence="2" type="ORF">OL599_05185</name>
</gene>
<keyword evidence="1" id="KW-0812">Transmembrane</keyword>
<reference evidence="2" key="1">
    <citation type="submission" date="2022-09" db="EMBL/GenBank/DDBJ databases">
        <title>Rhodovastum sp. nov. RN2-1 isolated from soil in Seongnam, South Korea.</title>
        <authorList>
            <person name="Le N.T."/>
        </authorList>
    </citation>
    <scope>NUCLEOTIDE SEQUENCE</scope>
    <source>
        <strain evidence="2">RN2-1</strain>
    </source>
</reference>
<dbReference type="AlphaFoldDB" id="A0AA41YIW8"/>
<accession>A0AA41YIW8</accession>
<dbReference type="Proteomes" id="UP001165679">
    <property type="component" value="Unassembled WGS sequence"/>
</dbReference>
<evidence type="ECO:0000256" key="1">
    <source>
        <dbReference type="SAM" id="Phobius"/>
    </source>
</evidence>
<proteinExistence type="predicted"/>
<keyword evidence="1" id="KW-1133">Transmembrane helix</keyword>
<dbReference type="RefSeq" id="WP_264712586.1">
    <property type="nucleotide sequence ID" value="NZ_JAPDNT010000002.1"/>
</dbReference>
<evidence type="ECO:0000313" key="3">
    <source>
        <dbReference type="Proteomes" id="UP001165679"/>
    </source>
</evidence>
<name>A0AA41YIW8_9PROT</name>
<organism evidence="2 3">
    <name type="scientific">Limobrevibacterium gyesilva</name>
    <dbReference type="NCBI Taxonomy" id="2991712"/>
    <lineage>
        <taxon>Bacteria</taxon>
        <taxon>Pseudomonadati</taxon>
        <taxon>Pseudomonadota</taxon>
        <taxon>Alphaproteobacteria</taxon>
        <taxon>Acetobacterales</taxon>
        <taxon>Acetobacteraceae</taxon>
        <taxon>Limobrevibacterium</taxon>
    </lineage>
</organism>
<keyword evidence="1" id="KW-0472">Membrane</keyword>
<reference evidence="2" key="2">
    <citation type="submission" date="2022-10" db="EMBL/GenBank/DDBJ databases">
        <authorList>
            <person name="Trinh H.N."/>
        </authorList>
    </citation>
    <scope>NUCLEOTIDE SEQUENCE</scope>
    <source>
        <strain evidence="2">RN2-1</strain>
    </source>
</reference>
<keyword evidence="3" id="KW-1185">Reference proteome</keyword>
<dbReference type="EMBL" id="JAPDNT010000002">
    <property type="protein sequence ID" value="MCW3473964.1"/>
    <property type="molecule type" value="Genomic_DNA"/>
</dbReference>